<dbReference type="Proteomes" id="UP000030750">
    <property type="component" value="Unassembled WGS sequence"/>
</dbReference>
<keyword evidence="3" id="KW-1185">Reference proteome</keyword>
<feature type="compositionally biased region" description="Low complexity" evidence="1">
    <location>
        <begin position="127"/>
        <end position="144"/>
    </location>
</feature>
<proteinExistence type="predicted"/>
<evidence type="ECO:0000256" key="1">
    <source>
        <dbReference type="SAM" id="MobiDB-lite"/>
    </source>
</evidence>
<protein>
    <submittedName>
        <fullName evidence="2">Uncharacterized protein</fullName>
    </submittedName>
</protein>
<feature type="compositionally biased region" description="Basic residues" evidence="1">
    <location>
        <begin position="171"/>
        <end position="180"/>
    </location>
</feature>
<evidence type="ECO:0000313" key="2">
    <source>
        <dbReference type="EMBL" id="CDJ54247.1"/>
    </source>
</evidence>
<feature type="region of interest" description="Disordered" evidence="1">
    <location>
        <begin position="1"/>
        <end position="85"/>
    </location>
</feature>
<name>U6LV68_9EIME</name>
<evidence type="ECO:0000313" key="3">
    <source>
        <dbReference type="Proteomes" id="UP000030750"/>
    </source>
</evidence>
<gene>
    <name evidence="2" type="ORF">EBH_0085410</name>
</gene>
<feature type="compositionally biased region" description="Polar residues" evidence="1">
    <location>
        <begin position="157"/>
        <end position="167"/>
    </location>
</feature>
<feature type="compositionally biased region" description="Pro residues" evidence="1">
    <location>
        <begin position="117"/>
        <end position="126"/>
    </location>
</feature>
<accession>U6LV68</accession>
<dbReference type="EMBL" id="HG714534">
    <property type="protein sequence ID" value="CDJ54247.1"/>
    <property type="molecule type" value="Genomic_DNA"/>
</dbReference>
<feature type="compositionally biased region" description="Low complexity" evidence="1">
    <location>
        <begin position="1"/>
        <end position="19"/>
    </location>
</feature>
<dbReference type="VEuPathDB" id="ToxoDB:EBH_0085410"/>
<reference evidence="2" key="1">
    <citation type="submission" date="2013-10" db="EMBL/GenBank/DDBJ databases">
        <title>Genomic analysis of the causative agents of coccidiosis in chickens.</title>
        <authorList>
            <person name="Reid A.J."/>
            <person name="Blake D."/>
            <person name="Billington K."/>
            <person name="Browne H."/>
            <person name="Dunn M."/>
            <person name="Hung S."/>
            <person name="Kawahara F."/>
            <person name="Miranda-Saavedra D."/>
            <person name="Mourier T."/>
            <person name="Nagra H."/>
            <person name="Otto T.D."/>
            <person name="Rawlings N."/>
            <person name="Sanchez A."/>
            <person name="Sanders M."/>
            <person name="Subramaniam C."/>
            <person name="Tay Y."/>
            <person name="Dear P."/>
            <person name="Doerig C."/>
            <person name="Gruber A."/>
            <person name="Parkinson J."/>
            <person name="Shirley M."/>
            <person name="Wan K.L."/>
            <person name="Berriman M."/>
            <person name="Tomley F."/>
            <person name="Pain A."/>
        </authorList>
    </citation>
    <scope>NUCLEOTIDE SEQUENCE [LARGE SCALE GENOMIC DNA]</scope>
    <source>
        <strain evidence="2">Houghton</strain>
    </source>
</reference>
<feature type="compositionally biased region" description="Basic and acidic residues" evidence="1">
    <location>
        <begin position="181"/>
        <end position="197"/>
    </location>
</feature>
<sequence length="241" mass="24736">MERDSSSPTVPCSSSAAAADTRNCRKNKLGQGKPHTAGIVSSDDPTPDPGKRGETPDDPRNAAAVSFPLSPSTLDTLSPSSPWGPGIVSFSRGIVSAACGVSVSEAGGVGGGGGKETPPPPAPAPAAAPAAAAAAAAAAVAAAGAGEGRPVRRQTADQKGNTNTNCIIPNLRRRRARGVGRKGDRKRDRGKTKETVRPSHPSVRDRHRKPPEKGDKHNNEVSPFAALPALANCKRTHKIRH</sequence>
<feature type="region of interest" description="Disordered" evidence="1">
    <location>
        <begin position="104"/>
        <end position="228"/>
    </location>
</feature>
<feature type="compositionally biased region" description="Low complexity" evidence="1">
    <location>
        <begin position="66"/>
        <end position="81"/>
    </location>
</feature>
<organism evidence="2 3">
    <name type="scientific">Eimeria brunetti</name>
    <dbReference type="NCBI Taxonomy" id="51314"/>
    <lineage>
        <taxon>Eukaryota</taxon>
        <taxon>Sar</taxon>
        <taxon>Alveolata</taxon>
        <taxon>Apicomplexa</taxon>
        <taxon>Conoidasida</taxon>
        <taxon>Coccidia</taxon>
        <taxon>Eucoccidiorida</taxon>
        <taxon>Eimeriorina</taxon>
        <taxon>Eimeriidae</taxon>
        <taxon>Eimeria</taxon>
    </lineage>
</organism>
<reference evidence="2" key="2">
    <citation type="submission" date="2013-10" db="EMBL/GenBank/DDBJ databases">
        <authorList>
            <person name="Aslett M."/>
        </authorList>
    </citation>
    <scope>NUCLEOTIDE SEQUENCE [LARGE SCALE GENOMIC DNA]</scope>
    <source>
        <strain evidence="2">Houghton</strain>
    </source>
</reference>
<dbReference type="AlphaFoldDB" id="U6LV68"/>
<feature type="compositionally biased region" description="Basic and acidic residues" evidence="1">
    <location>
        <begin position="49"/>
        <end position="60"/>
    </location>
</feature>